<reference evidence="2 3" key="1">
    <citation type="submission" date="2020-08" db="EMBL/GenBank/DDBJ databases">
        <title>A Genomic Blueprint of the Chicken Gut Microbiome.</title>
        <authorList>
            <person name="Gilroy R."/>
            <person name="Ravi A."/>
            <person name="Getino M."/>
            <person name="Pursley I."/>
            <person name="Horton D.L."/>
            <person name="Alikhan N.-F."/>
            <person name="Baker D."/>
            <person name="Gharbi K."/>
            <person name="Hall N."/>
            <person name="Watson M."/>
            <person name="Adriaenssens E.M."/>
            <person name="Foster-Nyarko E."/>
            <person name="Jarju S."/>
            <person name="Secka A."/>
            <person name="Antonio M."/>
            <person name="Oren A."/>
            <person name="Chaudhuri R."/>
            <person name="La Ragione R.M."/>
            <person name="Hildebrand F."/>
            <person name="Pallen M.J."/>
        </authorList>
    </citation>
    <scope>NUCLEOTIDE SEQUENCE [LARGE SCALE GENOMIC DNA]</scope>
    <source>
        <strain evidence="2 3">A46</strain>
    </source>
</reference>
<comment type="caution">
    <text evidence="2">The sequence shown here is derived from an EMBL/GenBank/DDBJ whole genome shotgun (WGS) entry which is preliminary data.</text>
</comment>
<keyword evidence="1" id="KW-1133">Transmembrane helix</keyword>
<dbReference type="RefSeq" id="WP_191699173.1">
    <property type="nucleotide sequence ID" value="NZ_JACSPZ010000002.1"/>
</dbReference>
<accession>A0ABR8XW97</accession>
<feature type="transmembrane region" description="Helical" evidence="1">
    <location>
        <begin position="103"/>
        <end position="123"/>
    </location>
</feature>
<evidence type="ECO:0000256" key="1">
    <source>
        <dbReference type="SAM" id="Phobius"/>
    </source>
</evidence>
<dbReference type="Proteomes" id="UP000619101">
    <property type="component" value="Unassembled WGS sequence"/>
</dbReference>
<evidence type="ECO:0000313" key="2">
    <source>
        <dbReference type="EMBL" id="MBD8036220.1"/>
    </source>
</evidence>
<evidence type="ECO:0000313" key="3">
    <source>
        <dbReference type="Proteomes" id="UP000619101"/>
    </source>
</evidence>
<dbReference type="EMBL" id="JACSPZ010000002">
    <property type="protein sequence ID" value="MBD8036220.1"/>
    <property type="molecule type" value="Genomic_DNA"/>
</dbReference>
<feature type="transmembrane region" description="Helical" evidence="1">
    <location>
        <begin position="7"/>
        <end position="26"/>
    </location>
</feature>
<protein>
    <submittedName>
        <fullName evidence="2">ATPase</fullName>
    </submittedName>
</protein>
<keyword evidence="1" id="KW-0812">Transmembrane</keyword>
<organism evidence="2 3">
    <name type="scientific">Solibacillus faecavium</name>
    <dbReference type="NCBI Taxonomy" id="2762221"/>
    <lineage>
        <taxon>Bacteria</taxon>
        <taxon>Bacillati</taxon>
        <taxon>Bacillota</taxon>
        <taxon>Bacilli</taxon>
        <taxon>Bacillales</taxon>
        <taxon>Caryophanaceae</taxon>
        <taxon>Solibacillus</taxon>
    </lineage>
</organism>
<name>A0ABR8XW97_9BACL</name>
<proteinExistence type="predicted"/>
<feature type="transmembrane region" description="Helical" evidence="1">
    <location>
        <begin position="32"/>
        <end position="59"/>
    </location>
</feature>
<keyword evidence="1" id="KW-0472">Membrane</keyword>
<keyword evidence="3" id="KW-1185">Reference proteome</keyword>
<gene>
    <name evidence="2" type="ORF">H9635_05650</name>
</gene>
<feature type="transmembrane region" description="Helical" evidence="1">
    <location>
        <begin position="71"/>
        <end position="91"/>
    </location>
</feature>
<sequence length="142" mass="16158">MKSWQIILTGFLPYVMAVIVFIAVAIPYTNEAITFGTAVSIIIYVLPIYFFVVIPWYYVLYIMRKHYSKRALLFTSLVFCVLQPIVFGTVLKVPIGSADFLLFVSPPFIVGIMVSTLCINWFYKEDIQQLTDGRGEPIGIDD</sequence>